<sequence>MQHPLASLWRHPTRVLFYQSTGLAAHTALGLDGSGRPPAMGARRRFASAGDAFDYLRYWLGEPGARSELKSILQRSGPSLAGAHSGVDGWQHALARRMAAGAVVVVEERSQLGAPGRLVGPSSAGTADTEVADLPLLSDVSPATPAAKQEAPASTATTEESNSSPAAEAELPESAVVQIAQAEVLEEAAKDGTPFCEICEAARKAAEQASESAKTQVAQAETLEQAARDGKPFCEICEKMRKIRESSNE</sequence>
<dbReference type="Proteomes" id="UP000470302">
    <property type="component" value="Unassembled WGS sequence"/>
</dbReference>
<dbReference type="EMBL" id="WWCW01000048">
    <property type="protein sequence ID" value="MYM88527.1"/>
    <property type="molecule type" value="Genomic_DNA"/>
</dbReference>
<reference evidence="2 3" key="1">
    <citation type="submission" date="2020-01" db="EMBL/GenBank/DDBJ databases">
        <title>Novel species isolated from a subtropical stream in China.</title>
        <authorList>
            <person name="Lu H."/>
        </authorList>
    </citation>
    <scope>NUCLEOTIDE SEQUENCE [LARGE SCALE GENOMIC DNA]</scope>
    <source>
        <strain evidence="2 3">FT82W</strain>
    </source>
</reference>
<accession>A0A845G6G5</accession>
<dbReference type="RefSeq" id="WP_161097557.1">
    <property type="nucleotide sequence ID" value="NZ_WWCW01000048.1"/>
</dbReference>
<organism evidence="2 3">
    <name type="scientific">Duganella vulcania</name>
    <dbReference type="NCBI Taxonomy" id="2692166"/>
    <lineage>
        <taxon>Bacteria</taxon>
        <taxon>Pseudomonadati</taxon>
        <taxon>Pseudomonadota</taxon>
        <taxon>Betaproteobacteria</taxon>
        <taxon>Burkholderiales</taxon>
        <taxon>Oxalobacteraceae</taxon>
        <taxon>Telluria group</taxon>
        <taxon>Duganella</taxon>
    </lineage>
</organism>
<proteinExistence type="predicted"/>
<evidence type="ECO:0000256" key="1">
    <source>
        <dbReference type="SAM" id="MobiDB-lite"/>
    </source>
</evidence>
<feature type="compositionally biased region" description="Low complexity" evidence="1">
    <location>
        <begin position="150"/>
        <end position="172"/>
    </location>
</feature>
<comment type="caution">
    <text evidence="2">The sequence shown here is derived from an EMBL/GenBank/DDBJ whole genome shotgun (WGS) entry which is preliminary data.</text>
</comment>
<evidence type="ECO:0000313" key="3">
    <source>
        <dbReference type="Proteomes" id="UP000470302"/>
    </source>
</evidence>
<protein>
    <submittedName>
        <fullName evidence="2">Uncharacterized protein</fullName>
    </submittedName>
</protein>
<gene>
    <name evidence="2" type="ORF">GTP91_15255</name>
</gene>
<dbReference type="AlphaFoldDB" id="A0A845G6G5"/>
<name>A0A845G6G5_9BURK</name>
<evidence type="ECO:0000313" key="2">
    <source>
        <dbReference type="EMBL" id="MYM88527.1"/>
    </source>
</evidence>
<feature type="region of interest" description="Disordered" evidence="1">
    <location>
        <begin position="143"/>
        <end position="172"/>
    </location>
</feature>